<evidence type="ECO:0000256" key="2">
    <source>
        <dbReference type="ARBA" id="ARBA00022692"/>
    </source>
</evidence>
<keyword evidence="4 5" id="KW-0472">Membrane</keyword>
<accession>A0ABU9W3G8</accession>
<keyword evidence="2 5" id="KW-0812">Transmembrane</keyword>
<evidence type="ECO:0000256" key="1">
    <source>
        <dbReference type="ARBA" id="ARBA00004141"/>
    </source>
</evidence>
<comment type="subcellular location">
    <subcellularLocation>
        <location evidence="1">Membrane</location>
        <topology evidence="1">Multi-pass membrane protein</topology>
    </subcellularLocation>
</comment>
<feature type="transmembrane region" description="Helical" evidence="5">
    <location>
        <begin position="180"/>
        <end position="197"/>
    </location>
</feature>
<proteinExistence type="predicted"/>
<dbReference type="EMBL" id="JBCLVG010000001">
    <property type="protein sequence ID" value="MEN1946543.1"/>
    <property type="molecule type" value="Genomic_DNA"/>
</dbReference>
<feature type="transmembrane region" description="Helical" evidence="5">
    <location>
        <begin position="123"/>
        <end position="148"/>
    </location>
</feature>
<feature type="transmembrane region" description="Helical" evidence="5">
    <location>
        <begin position="66"/>
        <end position="83"/>
    </location>
</feature>
<organism evidence="7 8">
    <name type="scientific">Leifsonia stereocauli</name>
    <dbReference type="NCBI Taxonomy" id="3134136"/>
    <lineage>
        <taxon>Bacteria</taxon>
        <taxon>Bacillati</taxon>
        <taxon>Actinomycetota</taxon>
        <taxon>Actinomycetes</taxon>
        <taxon>Micrococcales</taxon>
        <taxon>Microbacteriaceae</taxon>
        <taxon>Leifsonia</taxon>
    </lineage>
</organism>
<keyword evidence="3 5" id="KW-1133">Transmembrane helix</keyword>
<feature type="transmembrane region" description="Helical" evidence="5">
    <location>
        <begin position="343"/>
        <end position="362"/>
    </location>
</feature>
<dbReference type="Pfam" id="PF04932">
    <property type="entry name" value="Wzy_C"/>
    <property type="match status" value="1"/>
</dbReference>
<dbReference type="RefSeq" id="WP_342112978.1">
    <property type="nucleotide sequence ID" value="NZ_JBCAUN010000001.1"/>
</dbReference>
<comment type="caution">
    <text evidence="7">The sequence shown here is derived from an EMBL/GenBank/DDBJ whole genome shotgun (WGS) entry which is preliminary data.</text>
</comment>
<evidence type="ECO:0000313" key="7">
    <source>
        <dbReference type="EMBL" id="MEN1946543.1"/>
    </source>
</evidence>
<dbReference type="InterPro" id="IPR007016">
    <property type="entry name" value="O-antigen_ligase-rel_domated"/>
</dbReference>
<feature type="transmembrane region" description="Helical" evidence="5">
    <location>
        <begin position="89"/>
        <end position="111"/>
    </location>
</feature>
<dbReference type="PANTHER" id="PTHR37422">
    <property type="entry name" value="TEICHURONIC ACID BIOSYNTHESIS PROTEIN TUAE"/>
    <property type="match status" value="1"/>
</dbReference>
<keyword evidence="8" id="KW-1185">Reference proteome</keyword>
<feature type="domain" description="O-antigen ligase-related" evidence="6">
    <location>
        <begin position="208"/>
        <end position="354"/>
    </location>
</feature>
<protein>
    <submittedName>
        <fullName evidence="7">O-antigen ligase family protein</fullName>
    </submittedName>
</protein>
<evidence type="ECO:0000313" key="8">
    <source>
        <dbReference type="Proteomes" id="UP001425155"/>
    </source>
</evidence>
<evidence type="ECO:0000259" key="6">
    <source>
        <dbReference type="Pfam" id="PF04932"/>
    </source>
</evidence>
<sequence length="448" mass="48182">MTTDTSRLPVPLLATLVIFTAFAGQFWRNLLGWWGFGIIAGVVIVLSAVALMMLRPSLGWREVPKSALAFVGLSTLSLAWSFYPGASAIGVGIQLLSSVAAVFLGLCLSLQQLLKALSNAFRWILALSLVFEAWVAVVVGGPVLPFFVHYEGRIPQAFYWSRGLLLDGGPIEGIVANRNLLGFIALLALIVFALQLADRTVRRGWGVAWLVVAGAVLLLTRSATVVLAGALVAVVLAFVLWTRSRDPDRRRTVYAAAAGLVVVVTAGIMTLGGALLGVLGKSGDLTGRADIWAAVTGLAQQRPVFGWGWVGYWIPWVPPFDDLAVRKGVVYLQAHNAWLDVRFQLGILGLVLFAALVVSTVWRSWFLAVDRPRHGLDPVEPFSAHTLLPILLLAALIAQSLAESRILIEGGWLCLIAISLMTKSRGIHAPITVAASVDPRLQQSVPRG</sequence>
<reference evidence="7 8" key="1">
    <citation type="submission" date="2024-03" db="EMBL/GenBank/DDBJ databases">
        <title>YIM 134122 draft genome.</title>
        <authorList>
            <person name="Zuo S."/>
            <person name="Xiong L."/>
        </authorList>
    </citation>
    <scope>NUCLEOTIDE SEQUENCE [LARGE SCALE GENOMIC DNA]</scope>
    <source>
        <strain evidence="7 8">YIM 134122</strain>
    </source>
</reference>
<dbReference type="Proteomes" id="UP001425155">
    <property type="component" value="Unassembled WGS sequence"/>
</dbReference>
<feature type="transmembrane region" description="Helical" evidence="5">
    <location>
        <begin position="33"/>
        <end position="54"/>
    </location>
</feature>
<evidence type="ECO:0000256" key="3">
    <source>
        <dbReference type="ARBA" id="ARBA00022989"/>
    </source>
</evidence>
<evidence type="ECO:0000256" key="5">
    <source>
        <dbReference type="SAM" id="Phobius"/>
    </source>
</evidence>
<dbReference type="PANTHER" id="PTHR37422:SF13">
    <property type="entry name" value="LIPOPOLYSACCHARIDE BIOSYNTHESIS PROTEIN PA4999-RELATED"/>
    <property type="match status" value="1"/>
</dbReference>
<feature type="transmembrane region" description="Helical" evidence="5">
    <location>
        <begin position="253"/>
        <end position="279"/>
    </location>
</feature>
<keyword evidence="7" id="KW-0436">Ligase</keyword>
<dbReference type="InterPro" id="IPR051533">
    <property type="entry name" value="WaaL-like"/>
</dbReference>
<dbReference type="GO" id="GO:0016874">
    <property type="term" value="F:ligase activity"/>
    <property type="evidence" value="ECO:0007669"/>
    <property type="project" value="UniProtKB-KW"/>
</dbReference>
<name>A0ABU9W3G8_9MICO</name>
<gene>
    <name evidence="7" type="ORF">WJX64_08300</name>
</gene>
<feature type="transmembrane region" description="Helical" evidence="5">
    <location>
        <begin position="209"/>
        <end position="241"/>
    </location>
</feature>
<evidence type="ECO:0000256" key="4">
    <source>
        <dbReference type="ARBA" id="ARBA00023136"/>
    </source>
</evidence>